<organism evidence="1 2">
    <name type="scientific">Segatella copri</name>
    <dbReference type="NCBI Taxonomy" id="165179"/>
    <lineage>
        <taxon>Bacteria</taxon>
        <taxon>Pseudomonadati</taxon>
        <taxon>Bacteroidota</taxon>
        <taxon>Bacteroidia</taxon>
        <taxon>Bacteroidales</taxon>
        <taxon>Prevotellaceae</taxon>
        <taxon>Segatella</taxon>
    </lineage>
</organism>
<dbReference type="Proteomes" id="UP000284548">
    <property type="component" value="Unassembled WGS sequence"/>
</dbReference>
<reference evidence="1 2" key="1">
    <citation type="submission" date="2018-08" db="EMBL/GenBank/DDBJ databases">
        <title>A genome reference for cultivated species of the human gut microbiota.</title>
        <authorList>
            <person name="Zou Y."/>
            <person name="Xue W."/>
            <person name="Luo G."/>
        </authorList>
    </citation>
    <scope>NUCLEOTIDE SEQUENCE [LARGE SCALE GENOMIC DNA]</scope>
    <source>
        <strain evidence="1 2">AM16-54</strain>
    </source>
</reference>
<dbReference type="AlphaFoldDB" id="A0A3R6GYJ8"/>
<evidence type="ECO:0000313" key="2">
    <source>
        <dbReference type="Proteomes" id="UP000284548"/>
    </source>
</evidence>
<comment type="caution">
    <text evidence="1">The sequence shown here is derived from an EMBL/GenBank/DDBJ whole genome shotgun (WGS) entry which is preliminary data.</text>
</comment>
<gene>
    <name evidence="1" type="ORF">DW192_01165</name>
</gene>
<accession>A0A3R6GYJ8</accession>
<proteinExistence type="predicted"/>
<evidence type="ECO:0000313" key="1">
    <source>
        <dbReference type="EMBL" id="RHH85371.1"/>
    </source>
</evidence>
<dbReference type="RefSeq" id="WP_118253257.1">
    <property type="nucleotide sequence ID" value="NZ_QRKB01000001.1"/>
</dbReference>
<dbReference type="EMBL" id="QRKB01000001">
    <property type="protein sequence ID" value="RHH85371.1"/>
    <property type="molecule type" value="Genomic_DNA"/>
</dbReference>
<protein>
    <submittedName>
        <fullName evidence="1">Uncharacterized protein</fullName>
    </submittedName>
</protein>
<sequence length="101" mass="10772">MENLKINKKSEQTTATYTKGGYRVEITYNVDKTGGNIESINMSIYGDPNGNYLGNANASYNGSELTYNISGVPQSKLSEVSALIKEVNSAIAANIASEAAE</sequence>
<name>A0A3R6GYJ8_9BACT</name>